<accession>E7N278</accession>
<dbReference type="RefSeq" id="WP_009349754.1">
    <property type="nucleotide sequence ID" value="NZ_GL638136.1"/>
</dbReference>
<gene>
    <name evidence="1" type="ORF">HMPREF9555_01089</name>
</gene>
<sequence length="82" mass="9528">MRLRDDVTRDMLADMMTEIMEDVKFYKDDAAKMLASDPHNEFQACMHTAYRTIEELMQSRLATLEETSAAPRIAPARYKRLA</sequence>
<comment type="caution">
    <text evidence="1">The sequence shown here is derived from an EMBL/GenBank/DDBJ whole genome shotgun (WGS) entry which is preliminary data.</text>
</comment>
<dbReference type="HOGENOM" id="CLU_2556352_0_0_9"/>
<protein>
    <submittedName>
        <fullName evidence="1">Uncharacterized protein</fullName>
    </submittedName>
</protein>
<reference evidence="1 2" key="1">
    <citation type="submission" date="2010-08" db="EMBL/GenBank/DDBJ databases">
        <authorList>
            <person name="Weinstock G."/>
            <person name="Sodergren E."/>
            <person name="Clifton S."/>
            <person name="Fulton L."/>
            <person name="Fulton B."/>
            <person name="Courtney L."/>
            <person name="Fronick C."/>
            <person name="Harrison M."/>
            <person name="Strong C."/>
            <person name="Farmer C."/>
            <person name="Delahaunty K."/>
            <person name="Markovic C."/>
            <person name="Hall O."/>
            <person name="Minx P."/>
            <person name="Tomlinson C."/>
            <person name="Mitreva M."/>
            <person name="Hou S."/>
            <person name="Chen J."/>
            <person name="Wollam A."/>
            <person name="Pepin K.H."/>
            <person name="Johnson M."/>
            <person name="Bhonagiri V."/>
            <person name="Zhang X."/>
            <person name="Suruliraj S."/>
            <person name="Warren W."/>
            <person name="Chinwalla A."/>
            <person name="Mardis E.R."/>
            <person name="Wilson R.K."/>
        </authorList>
    </citation>
    <scope>NUCLEOTIDE SEQUENCE [LARGE SCALE GENOMIC DNA]</scope>
    <source>
        <strain evidence="1 2">F0399</strain>
    </source>
</reference>
<proteinExistence type="predicted"/>
<name>E7N278_9FIRM</name>
<evidence type="ECO:0000313" key="1">
    <source>
        <dbReference type="EMBL" id="EFW29860.1"/>
    </source>
</evidence>
<keyword evidence="2" id="KW-1185">Reference proteome</keyword>
<dbReference type="STRING" id="749551.HMPREF9555_01089"/>
<evidence type="ECO:0000313" key="2">
    <source>
        <dbReference type="Proteomes" id="UP000004633"/>
    </source>
</evidence>
<dbReference type="Proteomes" id="UP000004633">
    <property type="component" value="Unassembled WGS sequence"/>
</dbReference>
<organism evidence="1 2">
    <name type="scientific">Selenomonas artemidis F0399</name>
    <dbReference type="NCBI Taxonomy" id="749551"/>
    <lineage>
        <taxon>Bacteria</taxon>
        <taxon>Bacillati</taxon>
        <taxon>Bacillota</taxon>
        <taxon>Negativicutes</taxon>
        <taxon>Selenomonadales</taxon>
        <taxon>Selenomonadaceae</taxon>
        <taxon>Selenomonas</taxon>
    </lineage>
</organism>
<dbReference type="EMBL" id="AECV01000016">
    <property type="protein sequence ID" value="EFW29860.1"/>
    <property type="molecule type" value="Genomic_DNA"/>
</dbReference>
<dbReference type="AlphaFoldDB" id="E7N278"/>